<evidence type="ECO:0000256" key="9">
    <source>
        <dbReference type="HAMAP-Rule" id="MF_00082"/>
    </source>
</evidence>
<evidence type="ECO:0000256" key="4">
    <source>
        <dbReference type="ARBA" id="ARBA00022679"/>
    </source>
</evidence>
<dbReference type="PRINTS" id="PR00474">
    <property type="entry name" value="GLU5KINASE"/>
</dbReference>
<organism evidence="11 12">
    <name type="scientific">Desulfovibrio fairfieldensis</name>
    <dbReference type="NCBI Taxonomy" id="44742"/>
    <lineage>
        <taxon>Bacteria</taxon>
        <taxon>Pseudomonadati</taxon>
        <taxon>Thermodesulfobacteriota</taxon>
        <taxon>Desulfovibrionia</taxon>
        <taxon>Desulfovibrionales</taxon>
        <taxon>Desulfovibrionaceae</taxon>
        <taxon>Desulfovibrio</taxon>
    </lineage>
</organism>
<gene>
    <name evidence="9" type="primary">argB</name>
    <name evidence="11" type="ORF">AXF13_12420</name>
</gene>
<dbReference type="FunFam" id="3.40.1160.10:FF:000004">
    <property type="entry name" value="Acetylglutamate kinase"/>
    <property type="match status" value="1"/>
</dbReference>
<accession>A0A0X8JLB4</accession>
<dbReference type="SUPFAM" id="SSF53633">
    <property type="entry name" value="Carbamate kinase-like"/>
    <property type="match status" value="1"/>
</dbReference>
<keyword evidence="3 9" id="KW-0028">Amino-acid biosynthesis</keyword>
<keyword evidence="12" id="KW-1185">Reference proteome</keyword>
<feature type="binding site" evidence="9">
    <location>
        <position position="158"/>
    </location>
    <ligand>
        <name>substrate</name>
    </ligand>
</feature>
<dbReference type="KEGG" id="dfi:AXF13_12420"/>
<dbReference type="RefSeq" id="WP_062253684.1">
    <property type="nucleotide sequence ID" value="NZ_CP014229.1"/>
</dbReference>
<keyword evidence="6 9" id="KW-0418">Kinase</keyword>
<evidence type="ECO:0000256" key="7">
    <source>
        <dbReference type="ARBA" id="ARBA00022840"/>
    </source>
</evidence>
<dbReference type="NCBIfam" id="TIGR00761">
    <property type="entry name" value="argB"/>
    <property type="match status" value="1"/>
</dbReference>
<feature type="domain" description="Aspartate/glutamate/uridylate kinase" evidence="10">
    <location>
        <begin position="5"/>
        <end position="236"/>
    </location>
</feature>
<dbReference type="Proteomes" id="UP000069241">
    <property type="component" value="Chromosome"/>
</dbReference>
<dbReference type="InterPro" id="IPR004662">
    <property type="entry name" value="AcgluKinase_fam"/>
</dbReference>
<keyword evidence="7 9" id="KW-0067">ATP-binding</keyword>
<dbReference type="EMBL" id="CP014229">
    <property type="protein sequence ID" value="AMD90862.1"/>
    <property type="molecule type" value="Genomic_DNA"/>
</dbReference>
<comment type="subcellular location">
    <subcellularLocation>
        <location evidence="9">Cytoplasm</location>
    </subcellularLocation>
</comment>
<evidence type="ECO:0000256" key="6">
    <source>
        <dbReference type="ARBA" id="ARBA00022777"/>
    </source>
</evidence>
<dbReference type="GO" id="GO:0003991">
    <property type="term" value="F:acetylglutamate kinase activity"/>
    <property type="evidence" value="ECO:0007669"/>
    <property type="project" value="UniProtKB-UniRule"/>
</dbReference>
<comment type="pathway">
    <text evidence="1 9">Amino-acid biosynthesis; L-arginine biosynthesis; N(2)-acetyl-L-ornithine from L-glutamate: step 2/4.</text>
</comment>
<feature type="binding site" evidence="9">
    <location>
        <position position="66"/>
    </location>
    <ligand>
        <name>substrate</name>
    </ligand>
</feature>
<feature type="binding site" evidence="9">
    <location>
        <begin position="44"/>
        <end position="45"/>
    </location>
    <ligand>
        <name>substrate</name>
    </ligand>
</feature>
<evidence type="ECO:0000256" key="8">
    <source>
        <dbReference type="ARBA" id="ARBA00048141"/>
    </source>
</evidence>
<evidence type="ECO:0000259" key="10">
    <source>
        <dbReference type="Pfam" id="PF00696"/>
    </source>
</evidence>
<comment type="function">
    <text evidence="9">Catalyzes the ATP-dependent phosphorylation of N-acetyl-L-glutamate.</text>
</comment>
<evidence type="ECO:0000256" key="3">
    <source>
        <dbReference type="ARBA" id="ARBA00022605"/>
    </source>
</evidence>
<feature type="site" description="Transition state stabilizer" evidence="9">
    <location>
        <position position="218"/>
    </location>
</feature>
<dbReference type="AlphaFoldDB" id="A0A0X8JLB4"/>
<evidence type="ECO:0000256" key="1">
    <source>
        <dbReference type="ARBA" id="ARBA00004828"/>
    </source>
</evidence>
<dbReference type="PANTHER" id="PTHR23342:SF0">
    <property type="entry name" value="N-ACETYLGLUTAMATE SYNTHASE, MITOCHONDRIAL"/>
    <property type="match status" value="1"/>
</dbReference>
<proteinExistence type="inferred from homology"/>
<feature type="site" description="Transition state stabilizer" evidence="9">
    <location>
        <position position="9"/>
    </location>
</feature>
<dbReference type="GO" id="GO:0042450">
    <property type="term" value="P:L-arginine biosynthetic process via ornithine"/>
    <property type="evidence" value="ECO:0007669"/>
    <property type="project" value="UniProtKB-UniRule"/>
</dbReference>
<reference evidence="12" key="1">
    <citation type="submission" date="2016-02" db="EMBL/GenBank/DDBJ databases">
        <authorList>
            <person name="Holder M.E."/>
            <person name="Ajami N.J."/>
            <person name="Petrosino J.F."/>
        </authorList>
    </citation>
    <scope>NUCLEOTIDE SEQUENCE [LARGE SCALE GENOMIC DNA]</scope>
    <source>
        <strain evidence="12">CCUG 45958</strain>
    </source>
</reference>
<dbReference type="InterPro" id="IPR001057">
    <property type="entry name" value="Glu/AcGlu_kinase"/>
</dbReference>
<evidence type="ECO:0000256" key="5">
    <source>
        <dbReference type="ARBA" id="ARBA00022741"/>
    </source>
</evidence>
<dbReference type="InterPro" id="IPR001048">
    <property type="entry name" value="Asp/Glu/Uridylate_kinase"/>
</dbReference>
<dbReference type="Pfam" id="PF00696">
    <property type="entry name" value="AA_kinase"/>
    <property type="match status" value="1"/>
</dbReference>
<keyword evidence="9" id="KW-0963">Cytoplasm</keyword>
<dbReference type="UniPathway" id="UPA00068">
    <property type="reaction ID" value="UER00107"/>
</dbReference>
<dbReference type="HAMAP" id="MF_00082">
    <property type="entry name" value="ArgB"/>
    <property type="match status" value="1"/>
</dbReference>
<comment type="catalytic activity">
    <reaction evidence="8 9">
        <text>N-acetyl-L-glutamate + ATP = N-acetyl-L-glutamyl 5-phosphate + ADP</text>
        <dbReference type="Rhea" id="RHEA:14629"/>
        <dbReference type="ChEBI" id="CHEBI:30616"/>
        <dbReference type="ChEBI" id="CHEBI:44337"/>
        <dbReference type="ChEBI" id="CHEBI:57936"/>
        <dbReference type="ChEBI" id="CHEBI:456216"/>
        <dbReference type="EC" id="2.7.2.8"/>
    </reaction>
</comment>
<evidence type="ECO:0000313" key="11">
    <source>
        <dbReference type="EMBL" id="AMD90862.1"/>
    </source>
</evidence>
<name>A0A0X8JLB4_9BACT</name>
<evidence type="ECO:0000256" key="2">
    <source>
        <dbReference type="ARBA" id="ARBA00022571"/>
    </source>
</evidence>
<dbReference type="GO" id="GO:0005524">
    <property type="term" value="F:ATP binding"/>
    <property type="evidence" value="ECO:0007669"/>
    <property type="project" value="UniProtKB-UniRule"/>
</dbReference>
<comment type="similarity">
    <text evidence="9">Belongs to the acetylglutamate kinase family. ArgB subfamily.</text>
</comment>
<sequence>MTQPTVVIKYGGHAMDKPELSEAFATDLAHLAGQGMRLVVVHGGGPQISALLARLRVESRFVDGLRVTDEATMQAVEMVLCGQVNKAVVSGFSRHGVRAAGISGRDGNLLRARRKNPALGLVGEVTEVDPALPRCLLDAGFLPVVAPVASGPDGEALNINADTAAGALAGALAAEYFVLISDVPGVLNADGRLIPGLNRAEIARLKEDGVISGGMIPKVEACLNALDAGCSRALILDGRAQSSLRRYLLDDAPLGTVVVS</sequence>
<dbReference type="PIRSF" id="PIRSF000728">
    <property type="entry name" value="NAGK"/>
    <property type="match status" value="1"/>
</dbReference>
<evidence type="ECO:0000313" key="12">
    <source>
        <dbReference type="Proteomes" id="UP000069241"/>
    </source>
</evidence>
<dbReference type="STRING" id="44742.AXF13_12420"/>
<protein>
    <recommendedName>
        <fullName evidence="9">Acetylglutamate kinase</fullName>
        <ecNumber evidence="9">2.7.2.8</ecNumber>
    </recommendedName>
    <alternativeName>
        <fullName evidence="9">N-acetyl-L-glutamate 5-phosphotransferase</fullName>
    </alternativeName>
    <alternativeName>
        <fullName evidence="9">NAG kinase</fullName>
        <shortName evidence="9">NAGK</shortName>
    </alternativeName>
</protein>
<dbReference type="Gene3D" id="3.40.1160.10">
    <property type="entry name" value="Acetylglutamate kinase-like"/>
    <property type="match status" value="1"/>
</dbReference>
<keyword evidence="2 9" id="KW-0055">Arginine biosynthesis</keyword>
<dbReference type="PANTHER" id="PTHR23342">
    <property type="entry name" value="N-ACETYLGLUTAMATE SYNTHASE"/>
    <property type="match status" value="1"/>
</dbReference>
<dbReference type="InterPro" id="IPR037528">
    <property type="entry name" value="ArgB"/>
</dbReference>
<dbReference type="GO" id="GO:0005737">
    <property type="term" value="C:cytoplasm"/>
    <property type="evidence" value="ECO:0007669"/>
    <property type="project" value="UniProtKB-SubCell"/>
</dbReference>
<dbReference type="EC" id="2.7.2.8" evidence="9"/>
<dbReference type="CDD" id="cd04238">
    <property type="entry name" value="AAK_NAGK-like"/>
    <property type="match status" value="1"/>
</dbReference>
<keyword evidence="5 9" id="KW-0547">Nucleotide-binding</keyword>
<dbReference type="InterPro" id="IPR036393">
    <property type="entry name" value="AceGlu_kinase-like_sf"/>
</dbReference>
<keyword evidence="4 9" id="KW-0808">Transferase</keyword>